<reference evidence="2 3" key="1">
    <citation type="submission" date="2016-03" db="EMBL/GenBank/DDBJ databases">
        <title>Cyphomyrmex costatus WGS genome.</title>
        <authorList>
            <person name="Nygaard S."/>
            <person name="Hu H."/>
            <person name="Boomsma J."/>
            <person name="Zhang G."/>
        </authorList>
    </citation>
    <scope>NUCLEOTIDE SEQUENCE [LARGE SCALE GENOMIC DNA]</scope>
    <source>
        <strain evidence="2">MS0001</strain>
        <tissue evidence="2">Whole body</tissue>
    </source>
</reference>
<gene>
    <name evidence="2" type="ORF">ALC62_13233</name>
</gene>
<name>A0A195C7P0_9HYME</name>
<evidence type="ECO:0000313" key="2">
    <source>
        <dbReference type="EMBL" id="KYM96181.1"/>
    </source>
</evidence>
<dbReference type="EMBL" id="KQ978231">
    <property type="protein sequence ID" value="KYM96181.1"/>
    <property type="molecule type" value="Genomic_DNA"/>
</dbReference>
<evidence type="ECO:0000313" key="3">
    <source>
        <dbReference type="Proteomes" id="UP000078542"/>
    </source>
</evidence>
<feature type="region of interest" description="Disordered" evidence="1">
    <location>
        <begin position="75"/>
        <end position="97"/>
    </location>
</feature>
<organism evidence="2 3">
    <name type="scientific">Cyphomyrmex costatus</name>
    <dbReference type="NCBI Taxonomy" id="456900"/>
    <lineage>
        <taxon>Eukaryota</taxon>
        <taxon>Metazoa</taxon>
        <taxon>Ecdysozoa</taxon>
        <taxon>Arthropoda</taxon>
        <taxon>Hexapoda</taxon>
        <taxon>Insecta</taxon>
        <taxon>Pterygota</taxon>
        <taxon>Neoptera</taxon>
        <taxon>Endopterygota</taxon>
        <taxon>Hymenoptera</taxon>
        <taxon>Apocrita</taxon>
        <taxon>Aculeata</taxon>
        <taxon>Formicoidea</taxon>
        <taxon>Formicidae</taxon>
        <taxon>Myrmicinae</taxon>
        <taxon>Cyphomyrmex</taxon>
    </lineage>
</organism>
<feature type="compositionally biased region" description="Basic and acidic residues" evidence="1">
    <location>
        <begin position="75"/>
        <end position="93"/>
    </location>
</feature>
<dbReference type="Proteomes" id="UP000078542">
    <property type="component" value="Unassembled WGS sequence"/>
</dbReference>
<accession>A0A195C7P0</accession>
<proteinExistence type="predicted"/>
<keyword evidence="3" id="KW-1185">Reference proteome</keyword>
<dbReference type="AlphaFoldDB" id="A0A195C7P0"/>
<protein>
    <submittedName>
        <fullName evidence="2">Uncharacterized protein</fullName>
    </submittedName>
</protein>
<evidence type="ECO:0000256" key="1">
    <source>
        <dbReference type="SAM" id="MobiDB-lite"/>
    </source>
</evidence>
<sequence length="113" mass="12791">MAQIGERIERPLRPFATVACKYERSFIRTESNSPNNVFLPPCPDARSARRWFPSVRECTAIPFLRAADCGKREAAKVDEERGHDARENAREESPPTINVYGAAPSFFPFYVVS</sequence>